<accession>A0ACB9CLB7</accession>
<sequence length="127" mass="14336">MNSLDNLHAKINVQSDHLQILCGVSRSELMHPTTFTLEDQNWIIRLEQSHASIADSLKKLSSNVALLIASSHVAEWEKTWNTLSRYMERHQTEGEQQVRGSKGKEKGSSLLKKTGSKEKTHKVVLSD</sequence>
<evidence type="ECO:0000313" key="1">
    <source>
        <dbReference type="EMBL" id="KAI3735113.1"/>
    </source>
</evidence>
<keyword evidence="2" id="KW-1185">Reference proteome</keyword>
<name>A0ACB9CLB7_ARCLA</name>
<dbReference type="EMBL" id="CM042050">
    <property type="protein sequence ID" value="KAI3735113.1"/>
    <property type="molecule type" value="Genomic_DNA"/>
</dbReference>
<comment type="caution">
    <text evidence="1">The sequence shown here is derived from an EMBL/GenBank/DDBJ whole genome shotgun (WGS) entry which is preliminary data.</text>
</comment>
<evidence type="ECO:0000313" key="2">
    <source>
        <dbReference type="Proteomes" id="UP001055879"/>
    </source>
</evidence>
<organism evidence="1 2">
    <name type="scientific">Arctium lappa</name>
    <name type="common">Greater burdock</name>
    <name type="synonym">Lappa major</name>
    <dbReference type="NCBI Taxonomy" id="4217"/>
    <lineage>
        <taxon>Eukaryota</taxon>
        <taxon>Viridiplantae</taxon>
        <taxon>Streptophyta</taxon>
        <taxon>Embryophyta</taxon>
        <taxon>Tracheophyta</taxon>
        <taxon>Spermatophyta</taxon>
        <taxon>Magnoliopsida</taxon>
        <taxon>eudicotyledons</taxon>
        <taxon>Gunneridae</taxon>
        <taxon>Pentapetalae</taxon>
        <taxon>asterids</taxon>
        <taxon>campanulids</taxon>
        <taxon>Asterales</taxon>
        <taxon>Asteraceae</taxon>
        <taxon>Carduoideae</taxon>
        <taxon>Cardueae</taxon>
        <taxon>Arctiinae</taxon>
        <taxon>Arctium</taxon>
    </lineage>
</organism>
<protein>
    <submittedName>
        <fullName evidence="1">Uncharacterized protein</fullName>
    </submittedName>
</protein>
<reference evidence="2" key="1">
    <citation type="journal article" date="2022" name="Mol. Ecol. Resour.">
        <title>The genomes of chicory, endive, great burdock and yacon provide insights into Asteraceae palaeo-polyploidization history and plant inulin production.</title>
        <authorList>
            <person name="Fan W."/>
            <person name="Wang S."/>
            <person name="Wang H."/>
            <person name="Wang A."/>
            <person name="Jiang F."/>
            <person name="Liu H."/>
            <person name="Zhao H."/>
            <person name="Xu D."/>
            <person name="Zhang Y."/>
        </authorList>
    </citation>
    <scope>NUCLEOTIDE SEQUENCE [LARGE SCALE GENOMIC DNA]</scope>
    <source>
        <strain evidence="2">cv. Niubang</strain>
    </source>
</reference>
<proteinExistence type="predicted"/>
<dbReference type="Proteomes" id="UP001055879">
    <property type="component" value="Linkage Group LG04"/>
</dbReference>
<reference evidence="1 2" key="2">
    <citation type="journal article" date="2022" name="Mol. Ecol. Resour.">
        <title>The genomes of chicory, endive, great burdock and yacon provide insights into Asteraceae paleo-polyploidization history and plant inulin production.</title>
        <authorList>
            <person name="Fan W."/>
            <person name="Wang S."/>
            <person name="Wang H."/>
            <person name="Wang A."/>
            <person name="Jiang F."/>
            <person name="Liu H."/>
            <person name="Zhao H."/>
            <person name="Xu D."/>
            <person name="Zhang Y."/>
        </authorList>
    </citation>
    <scope>NUCLEOTIDE SEQUENCE [LARGE SCALE GENOMIC DNA]</scope>
    <source>
        <strain evidence="2">cv. Niubang</strain>
    </source>
</reference>
<gene>
    <name evidence="1" type="ORF">L6452_14601</name>
</gene>